<evidence type="ECO:0000313" key="8">
    <source>
        <dbReference type="EMBL" id="GIX95153.1"/>
    </source>
</evidence>
<feature type="transmembrane region" description="Helical" evidence="6">
    <location>
        <begin position="61"/>
        <end position="81"/>
    </location>
</feature>
<keyword evidence="5 6" id="KW-0472">Membrane</keyword>
<evidence type="ECO:0000256" key="1">
    <source>
        <dbReference type="ARBA" id="ARBA00004141"/>
    </source>
</evidence>
<keyword evidence="2" id="KW-0813">Transport</keyword>
<organism evidence="8 9">
    <name type="scientific">Caerostris darwini</name>
    <dbReference type="NCBI Taxonomy" id="1538125"/>
    <lineage>
        <taxon>Eukaryota</taxon>
        <taxon>Metazoa</taxon>
        <taxon>Ecdysozoa</taxon>
        <taxon>Arthropoda</taxon>
        <taxon>Chelicerata</taxon>
        <taxon>Arachnida</taxon>
        <taxon>Araneae</taxon>
        <taxon>Araneomorphae</taxon>
        <taxon>Entelegynae</taxon>
        <taxon>Araneoidea</taxon>
        <taxon>Araneidae</taxon>
        <taxon>Caerostris</taxon>
    </lineage>
</organism>
<sequence length="219" mass="24269">MIGRLSKPKPSTTKSFAIFIEPIFLLVLFSGAAYAVSFIAFITVIVDFTKDLGFPEADGKFVIMAFSIASNVGLLSFGWVTDDGHLSLTNFAALMFFVRTVTICILPYSKGFTFFMAIVTIQGFSEASLANMFPLIVADHYTEEIHELAISSSLFLCGPMYMATPVLIGFFRDGLGSYLYLFILMGIMSMICSILLFLAPILAKCRCDRDDWILRKKSS</sequence>
<keyword evidence="4 6" id="KW-1133">Transmembrane helix</keyword>
<evidence type="ECO:0000256" key="6">
    <source>
        <dbReference type="SAM" id="Phobius"/>
    </source>
</evidence>
<gene>
    <name evidence="7" type="primary">AVEN_258980_1</name>
    <name evidence="7" type="ORF">CDAR_178701</name>
    <name evidence="8" type="ORF">CDAR_178841</name>
</gene>
<dbReference type="InterPro" id="IPR011701">
    <property type="entry name" value="MFS"/>
</dbReference>
<feature type="transmembrane region" description="Helical" evidence="6">
    <location>
        <begin position="177"/>
        <end position="199"/>
    </location>
</feature>
<dbReference type="PANTHER" id="PTHR43385">
    <property type="entry name" value="RIBOFLAVIN TRANSPORTER RIBJ"/>
    <property type="match status" value="1"/>
</dbReference>
<evidence type="ECO:0000256" key="4">
    <source>
        <dbReference type="ARBA" id="ARBA00022989"/>
    </source>
</evidence>
<evidence type="ECO:0000256" key="3">
    <source>
        <dbReference type="ARBA" id="ARBA00022692"/>
    </source>
</evidence>
<dbReference type="Gene3D" id="1.20.1250.20">
    <property type="entry name" value="MFS general substrate transporter like domains"/>
    <property type="match status" value="1"/>
</dbReference>
<dbReference type="Pfam" id="PF07690">
    <property type="entry name" value="MFS_1"/>
    <property type="match status" value="1"/>
</dbReference>
<dbReference type="EMBL" id="BPLQ01002703">
    <property type="protein sequence ID" value="GIX95131.1"/>
    <property type="molecule type" value="Genomic_DNA"/>
</dbReference>
<feature type="transmembrane region" description="Helical" evidence="6">
    <location>
        <begin position="88"/>
        <end position="108"/>
    </location>
</feature>
<keyword evidence="3 6" id="KW-0812">Transmembrane</keyword>
<feature type="transmembrane region" description="Helical" evidence="6">
    <location>
        <begin position="114"/>
        <end position="136"/>
    </location>
</feature>
<feature type="transmembrane region" description="Helical" evidence="6">
    <location>
        <begin position="23"/>
        <end position="46"/>
    </location>
</feature>
<proteinExistence type="predicted"/>
<dbReference type="SUPFAM" id="SSF103473">
    <property type="entry name" value="MFS general substrate transporter"/>
    <property type="match status" value="1"/>
</dbReference>
<protein>
    <submittedName>
        <fullName evidence="8">Uncharacterized protein</fullName>
    </submittedName>
</protein>
<dbReference type="EMBL" id="BPLQ01002703">
    <property type="protein sequence ID" value="GIX95153.1"/>
    <property type="molecule type" value="Genomic_DNA"/>
</dbReference>
<dbReference type="PANTHER" id="PTHR43385:SF1">
    <property type="entry name" value="RIBOFLAVIN TRANSPORTER RIBJ"/>
    <property type="match status" value="1"/>
</dbReference>
<dbReference type="Proteomes" id="UP001054837">
    <property type="component" value="Unassembled WGS sequence"/>
</dbReference>
<dbReference type="InterPro" id="IPR036259">
    <property type="entry name" value="MFS_trans_sf"/>
</dbReference>
<comment type="subcellular location">
    <subcellularLocation>
        <location evidence="1">Membrane</location>
        <topology evidence="1">Multi-pass membrane protein</topology>
    </subcellularLocation>
</comment>
<name>A0AAV4PFF2_9ARAC</name>
<dbReference type="AlphaFoldDB" id="A0AAV4PFF2"/>
<comment type="caution">
    <text evidence="8">The sequence shown here is derived from an EMBL/GenBank/DDBJ whole genome shotgun (WGS) entry which is preliminary data.</text>
</comment>
<dbReference type="GO" id="GO:0022857">
    <property type="term" value="F:transmembrane transporter activity"/>
    <property type="evidence" value="ECO:0007669"/>
    <property type="project" value="InterPro"/>
</dbReference>
<reference evidence="8 9" key="1">
    <citation type="submission" date="2021-06" db="EMBL/GenBank/DDBJ databases">
        <title>Caerostris darwini draft genome.</title>
        <authorList>
            <person name="Kono N."/>
            <person name="Arakawa K."/>
        </authorList>
    </citation>
    <scope>NUCLEOTIDE SEQUENCE [LARGE SCALE GENOMIC DNA]</scope>
</reference>
<evidence type="ECO:0000313" key="7">
    <source>
        <dbReference type="EMBL" id="GIX95131.1"/>
    </source>
</evidence>
<accession>A0AAV4PFF2</accession>
<evidence type="ECO:0000313" key="9">
    <source>
        <dbReference type="Proteomes" id="UP001054837"/>
    </source>
</evidence>
<feature type="transmembrane region" description="Helical" evidence="6">
    <location>
        <begin position="148"/>
        <end position="171"/>
    </location>
</feature>
<dbReference type="GO" id="GO:0016020">
    <property type="term" value="C:membrane"/>
    <property type="evidence" value="ECO:0007669"/>
    <property type="project" value="UniProtKB-SubCell"/>
</dbReference>
<keyword evidence="9" id="KW-1185">Reference proteome</keyword>
<dbReference type="InterPro" id="IPR052983">
    <property type="entry name" value="MFS_Riboflavin_Transporter"/>
</dbReference>
<evidence type="ECO:0000256" key="5">
    <source>
        <dbReference type="ARBA" id="ARBA00023136"/>
    </source>
</evidence>
<evidence type="ECO:0000256" key="2">
    <source>
        <dbReference type="ARBA" id="ARBA00022448"/>
    </source>
</evidence>